<reference evidence="3" key="1">
    <citation type="submission" date="2013-07" db="EMBL/GenBank/DDBJ databases">
        <title>The genome of Eucalyptus grandis.</title>
        <authorList>
            <person name="Schmutz J."/>
            <person name="Hayes R."/>
            <person name="Myburg A."/>
            <person name="Tuskan G."/>
            <person name="Grattapaglia D."/>
            <person name="Rokhsar D.S."/>
        </authorList>
    </citation>
    <scope>NUCLEOTIDE SEQUENCE</scope>
    <source>
        <tissue evidence="3">Leaf extractions</tissue>
    </source>
</reference>
<evidence type="ECO:0000256" key="1">
    <source>
        <dbReference type="SAM" id="MobiDB-lite"/>
    </source>
</evidence>
<dbReference type="Gramene" id="KCW77389">
    <property type="protein sequence ID" value="KCW77389"/>
    <property type="gene ID" value="EUGRSUZ_D01744"/>
</dbReference>
<dbReference type="InParanoid" id="A0A059CGM6"/>
<dbReference type="PANTHER" id="PTHR36782">
    <property type="entry name" value="BNAC03G62080D PROTEIN"/>
    <property type="match status" value="1"/>
</dbReference>
<dbReference type="EMBL" id="KK198756">
    <property type="protein sequence ID" value="KCW77389.1"/>
    <property type="molecule type" value="Genomic_DNA"/>
</dbReference>
<name>A0A059CGM6_EUCGR</name>
<organism evidence="3">
    <name type="scientific">Eucalyptus grandis</name>
    <name type="common">Flooded gum</name>
    <dbReference type="NCBI Taxonomy" id="71139"/>
    <lineage>
        <taxon>Eukaryota</taxon>
        <taxon>Viridiplantae</taxon>
        <taxon>Streptophyta</taxon>
        <taxon>Embryophyta</taxon>
        <taxon>Tracheophyta</taxon>
        <taxon>Spermatophyta</taxon>
        <taxon>Magnoliopsida</taxon>
        <taxon>eudicotyledons</taxon>
        <taxon>Gunneridae</taxon>
        <taxon>Pentapetalae</taxon>
        <taxon>rosids</taxon>
        <taxon>malvids</taxon>
        <taxon>Myrtales</taxon>
        <taxon>Myrtaceae</taxon>
        <taxon>Myrtoideae</taxon>
        <taxon>Eucalypteae</taxon>
        <taxon>Eucalyptus</taxon>
    </lineage>
</organism>
<feature type="domain" description="DUF7890" evidence="2">
    <location>
        <begin position="80"/>
        <end position="125"/>
    </location>
</feature>
<dbReference type="PANTHER" id="PTHR36782:SF1">
    <property type="entry name" value="CALCIUM UNIPORTER PROTEIN"/>
    <property type="match status" value="1"/>
</dbReference>
<dbReference type="AlphaFoldDB" id="A0A059CGM6"/>
<dbReference type="Pfam" id="PF25418">
    <property type="entry name" value="DUF7890"/>
    <property type="match status" value="1"/>
</dbReference>
<evidence type="ECO:0000259" key="2">
    <source>
        <dbReference type="Pfam" id="PF25418"/>
    </source>
</evidence>
<gene>
    <name evidence="3" type="ORF">EUGRSUZ_D01744</name>
</gene>
<dbReference type="PROSITE" id="PS51257">
    <property type="entry name" value="PROKAR_LIPOPROTEIN"/>
    <property type="match status" value="1"/>
</dbReference>
<protein>
    <recommendedName>
        <fullName evidence="2">DUF7890 domain-containing protein</fullName>
    </recommendedName>
</protein>
<proteinExistence type="predicted"/>
<accession>A0A059CGM6</accession>
<dbReference type="STRING" id="71139.A0A059CGM6"/>
<dbReference type="InterPro" id="IPR057212">
    <property type="entry name" value="DUF7890"/>
</dbReference>
<feature type="region of interest" description="Disordered" evidence="1">
    <location>
        <begin position="128"/>
        <end position="148"/>
    </location>
</feature>
<evidence type="ECO:0000313" key="3">
    <source>
        <dbReference type="EMBL" id="KCW77389.1"/>
    </source>
</evidence>
<sequence>MALFLNKNSPVLPFFTSCLDTRSLGENSYGAAKDQARSTSLVYRDGLSKVKRKTGRSKVAPDAEKGRFCGDPIDREKGVVMRVKVKMTKQEAARLLGKCRNGGVLEFKDVARELVRLPMSRMSVVSRMRPEDGAVGELKSITEEDEGM</sequence>